<organism evidence="1 2">
    <name type="scientific">Xylaria curta</name>
    <dbReference type="NCBI Taxonomy" id="42375"/>
    <lineage>
        <taxon>Eukaryota</taxon>
        <taxon>Fungi</taxon>
        <taxon>Dikarya</taxon>
        <taxon>Ascomycota</taxon>
        <taxon>Pezizomycotina</taxon>
        <taxon>Sordariomycetes</taxon>
        <taxon>Xylariomycetidae</taxon>
        <taxon>Xylariales</taxon>
        <taxon>Xylariaceae</taxon>
        <taxon>Xylaria</taxon>
    </lineage>
</organism>
<dbReference type="Proteomes" id="UP001143856">
    <property type="component" value="Unassembled WGS sequence"/>
</dbReference>
<comment type="caution">
    <text evidence="1">The sequence shown here is derived from an EMBL/GenBank/DDBJ whole genome shotgun (WGS) entry which is preliminary data.</text>
</comment>
<keyword evidence="2" id="KW-1185">Reference proteome</keyword>
<gene>
    <name evidence="1" type="ORF">NUW58_g2842</name>
</gene>
<accession>A0ACC1PEW3</accession>
<sequence length="353" mass="39347">MRLSSLSWAFCCATLVVGLPSLSKGAKNALVGLEMTAREALAPLLPISGMGHNLVPFQKAVQEFADAPKADSDPATYNDTASPEELAKTNGAFRTQSTAADSCSSNPNIRFEWDDYSTSDRQALMGAFKCLMNKPPSGAFTASKSRWEDFARLHQMYTPNVHQNQKFLPWHRYFVWTFEQVLRSECGFDRAFFWFDETKHAGAFSASDLFSSPYLGTLGTTSHCGNTADQAQCSTSYLNSCLANSRYQDFEKCFEYGPHGYGHNGVGGVMADVYASPAEPFFWFHHTFVDRAWRIWELADPNNRYGSIDGTDINGNPLTLDTVVYMGGIRPDVTIRQIINTLSGDALCYRYNY</sequence>
<protein>
    <submittedName>
        <fullName evidence="1">Uncharacterized protein</fullName>
    </submittedName>
</protein>
<proteinExistence type="predicted"/>
<dbReference type="EMBL" id="JAPDGR010000396">
    <property type="protein sequence ID" value="KAJ2990651.1"/>
    <property type="molecule type" value="Genomic_DNA"/>
</dbReference>
<reference evidence="1" key="1">
    <citation type="submission" date="2022-10" db="EMBL/GenBank/DDBJ databases">
        <title>Genome Sequence of Xylaria curta.</title>
        <authorList>
            <person name="Buettner E."/>
        </authorList>
    </citation>
    <scope>NUCLEOTIDE SEQUENCE</scope>
    <source>
        <strain evidence="1">Babe10</strain>
    </source>
</reference>
<evidence type="ECO:0000313" key="2">
    <source>
        <dbReference type="Proteomes" id="UP001143856"/>
    </source>
</evidence>
<evidence type="ECO:0000313" key="1">
    <source>
        <dbReference type="EMBL" id="KAJ2990651.1"/>
    </source>
</evidence>
<name>A0ACC1PEW3_9PEZI</name>